<feature type="region of interest" description="Disordered" evidence="1">
    <location>
        <begin position="1"/>
        <end position="45"/>
    </location>
</feature>
<keyword evidence="3" id="KW-1185">Reference proteome</keyword>
<protein>
    <submittedName>
        <fullName evidence="2">Uu.00g090720.m01.CDS01</fullName>
    </submittedName>
</protein>
<name>A0AAI8VNW3_9PEZI</name>
<feature type="region of interest" description="Disordered" evidence="1">
    <location>
        <begin position="221"/>
        <end position="244"/>
    </location>
</feature>
<dbReference type="AlphaFoldDB" id="A0AAI8VNW3"/>
<evidence type="ECO:0000256" key="1">
    <source>
        <dbReference type="SAM" id="MobiDB-lite"/>
    </source>
</evidence>
<dbReference type="Proteomes" id="UP001295740">
    <property type="component" value="Unassembled WGS sequence"/>
</dbReference>
<dbReference type="EMBL" id="CAUWAG010000010">
    <property type="protein sequence ID" value="CAJ2507886.1"/>
    <property type="molecule type" value="Genomic_DNA"/>
</dbReference>
<sequence length="244" mass="26514">MNRPTHDSTSNGPPMADQSAQHGDADHAVTHGTAHHPGQLVGTLPQGGNTGTQYCQFCHAPMTASNSHHGWNNKCSNQDCHCARRGSFSCRCQPGAIHQPTSYTANRTGGYTQPGQMYQDRYGAADTYGANTSHSWAHQGVVRHSSSVAAGYGYPYDTAHAQVYGHGHRHEYDPFPSTSLYQGLGPEQVYQDTQHIGSHFDGVNLPALSPEGLIAMNLVHGNGNDNENEEDFVPVDNRQGRKRH</sequence>
<comment type="caution">
    <text evidence="2">The sequence shown here is derived from an EMBL/GenBank/DDBJ whole genome shotgun (WGS) entry which is preliminary data.</text>
</comment>
<evidence type="ECO:0000313" key="3">
    <source>
        <dbReference type="Proteomes" id="UP001295740"/>
    </source>
</evidence>
<evidence type="ECO:0000313" key="2">
    <source>
        <dbReference type="EMBL" id="CAJ2507886.1"/>
    </source>
</evidence>
<organism evidence="2 3">
    <name type="scientific">Anthostomella pinea</name>
    <dbReference type="NCBI Taxonomy" id="933095"/>
    <lineage>
        <taxon>Eukaryota</taxon>
        <taxon>Fungi</taxon>
        <taxon>Dikarya</taxon>
        <taxon>Ascomycota</taxon>
        <taxon>Pezizomycotina</taxon>
        <taxon>Sordariomycetes</taxon>
        <taxon>Xylariomycetidae</taxon>
        <taxon>Xylariales</taxon>
        <taxon>Xylariaceae</taxon>
        <taxon>Anthostomella</taxon>
    </lineage>
</organism>
<reference evidence="2" key="1">
    <citation type="submission" date="2023-10" db="EMBL/GenBank/DDBJ databases">
        <authorList>
            <person name="Hackl T."/>
        </authorList>
    </citation>
    <scope>NUCLEOTIDE SEQUENCE</scope>
</reference>
<proteinExistence type="predicted"/>
<gene>
    <name evidence="2" type="ORF">KHLLAP_LOCUS8354</name>
</gene>
<accession>A0AAI8VNW3</accession>